<dbReference type="Proteomes" id="UP001501578">
    <property type="component" value="Unassembled WGS sequence"/>
</dbReference>
<organism evidence="1 2">
    <name type="scientific">Nonomuraea longicatena</name>
    <dbReference type="NCBI Taxonomy" id="83682"/>
    <lineage>
        <taxon>Bacteria</taxon>
        <taxon>Bacillati</taxon>
        <taxon>Actinomycetota</taxon>
        <taxon>Actinomycetes</taxon>
        <taxon>Streptosporangiales</taxon>
        <taxon>Streptosporangiaceae</taxon>
        <taxon>Nonomuraea</taxon>
    </lineage>
</organism>
<dbReference type="EMBL" id="BAAAHQ010000031">
    <property type="protein sequence ID" value="GAA0941728.1"/>
    <property type="molecule type" value="Genomic_DNA"/>
</dbReference>
<protein>
    <submittedName>
        <fullName evidence="1">TcmI family type II polyketide cyclase</fullName>
    </submittedName>
</protein>
<gene>
    <name evidence="1" type="ORF">GCM10009560_53910</name>
</gene>
<proteinExistence type="predicted"/>
<dbReference type="InterPro" id="IPR011008">
    <property type="entry name" value="Dimeric_a/b-barrel"/>
</dbReference>
<evidence type="ECO:0000313" key="2">
    <source>
        <dbReference type="Proteomes" id="UP001501578"/>
    </source>
</evidence>
<keyword evidence="2" id="KW-1185">Reference proteome</keyword>
<accession>A0ABP4AZC1</accession>
<dbReference type="InterPro" id="IPR006765">
    <property type="entry name" value="Polyketide_synth_cyclase"/>
</dbReference>
<name>A0ABP4AZC1_9ACTN</name>
<sequence length="110" mass="12641">MQRALLVMKMSPGDAPHVARAFADHDRSSLPTDIGAVRRTLFSYHGLYFHLVEAPDTLDGDLMDRIYAWRAHPVFAETAERVKPYLSPYVPTWQGPRDSRATEFYCWEAE</sequence>
<comment type="caution">
    <text evidence="1">The sequence shown here is derived from an EMBL/GenBank/DDBJ whole genome shotgun (WGS) entry which is preliminary data.</text>
</comment>
<evidence type="ECO:0000313" key="1">
    <source>
        <dbReference type="EMBL" id="GAA0941728.1"/>
    </source>
</evidence>
<dbReference type="SUPFAM" id="SSF54909">
    <property type="entry name" value="Dimeric alpha+beta barrel"/>
    <property type="match status" value="1"/>
</dbReference>
<reference evidence="2" key="1">
    <citation type="journal article" date="2019" name="Int. J. Syst. Evol. Microbiol.">
        <title>The Global Catalogue of Microorganisms (GCM) 10K type strain sequencing project: providing services to taxonomists for standard genome sequencing and annotation.</title>
        <authorList>
            <consortium name="The Broad Institute Genomics Platform"/>
            <consortium name="The Broad Institute Genome Sequencing Center for Infectious Disease"/>
            <person name="Wu L."/>
            <person name="Ma J."/>
        </authorList>
    </citation>
    <scope>NUCLEOTIDE SEQUENCE [LARGE SCALE GENOMIC DNA]</scope>
    <source>
        <strain evidence="2">JCM 11136</strain>
    </source>
</reference>
<dbReference type="Pfam" id="PF04673">
    <property type="entry name" value="Cyclase_polyket"/>
    <property type="match status" value="1"/>
</dbReference>
<dbReference type="InterPro" id="IPR038474">
    <property type="entry name" value="Polyketide_synth_cyclase_sf"/>
</dbReference>
<dbReference type="Gene3D" id="3.30.70.1090">
    <property type="entry name" value="Dimeric alpha+beta barrel"/>
    <property type="match status" value="1"/>
</dbReference>